<feature type="chain" id="PRO_5015496863" description="Outer membrane protein beta-barrel domain-containing protein" evidence="1">
    <location>
        <begin position="20"/>
        <end position="183"/>
    </location>
</feature>
<dbReference type="EMBL" id="CP020918">
    <property type="protein sequence ID" value="AWG20551.1"/>
    <property type="molecule type" value="Genomic_DNA"/>
</dbReference>
<evidence type="ECO:0000313" key="2">
    <source>
        <dbReference type="EMBL" id="AWG20551.1"/>
    </source>
</evidence>
<gene>
    <name evidence="2" type="ORF">FFWV33_02890</name>
</gene>
<feature type="signal peptide" evidence="1">
    <location>
        <begin position="1"/>
        <end position="19"/>
    </location>
</feature>
<evidence type="ECO:0000313" key="3">
    <source>
        <dbReference type="Proteomes" id="UP000244527"/>
    </source>
</evidence>
<sequence length="183" mass="20471">MKKTILTMLLLSFYSFTNAQITKGNWMVGGDANYTNSKIINNDNEILGSGNTVRIFPNIGYFIANKFALGINGNFNYGKANNTVSNIVYGGGPFARYYFLKPENRINLLAEANYNYYSSKTQGFDSNKGSSYRFKAGPVVYFNSSVGLEMTLNYLSESFSDGTAKYFTVGFGFQIHLEKQLKI</sequence>
<keyword evidence="3" id="KW-1185">Reference proteome</keyword>
<organism evidence="2 3">
    <name type="scientific">Flavobacterium faecale</name>
    <dbReference type="NCBI Taxonomy" id="1355330"/>
    <lineage>
        <taxon>Bacteria</taxon>
        <taxon>Pseudomonadati</taxon>
        <taxon>Bacteroidota</taxon>
        <taxon>Flavobacteriia</taxon>
        <taxon>Flavobacteriales</taxon>
        <taxon>Flavobacteriaceae</taxon>
        <taxon>Flavobacterium</taxon>
    </lineage>
</organism>
<evidence type="ECO:0008006" key="4">
    <source>
        <dbReference type="Google" id="ProtNLM"/>
    </source>
</evidence>
<proteinExistence type="predicted"/>
<reference evidence="2 3" key="1">
    <citation type="submission" date="2017-04" db="EMBL/GenBank/DDBJ databases">
        <title>Compelte genome sequence of WV33.</title>
        <authorList>
            <person name="Lee P.C."/>
        </authorList>
    </citation>
    <scope>NUCLEOTIDE SEQUENCE [LARGE SCALE GENOMIC DNA]</scope>
    <source>
        <strain evidence="2 3">WV33</strain>
    </source>
</reference>
<accession>A0A2S1L9Z3</accession>
<name>A0A2S1L9Z3_9FLAO</name>
<dbReference type="RefSeq" id="WP_108739512.1">
    <property type="nucleotide sequence ID" value="NZ_CP020918.1"/>
</dbReference>
<evidence type="ECO:0000256" key="1">
    <source>
        <dbReference type="SAM" id="SignalP"/>
    </source>
</evidence>
<dbReference type="KEGG" id="ffa:FFWV33_02890"/>
<keyword evidence="1" id="KW-0732">Signal</keyword>
<dbReference type="AlphaFoldDB" id="A0A2S1L9Z3"/>
<dbReference type="OrthoDB" id="945117at2"/>
<protein>
    <recommendedName>
        <fullName evidence="4">Outer membrane protein beta-barrel domain-containing protein</fullName>
    </recommendedName>
</protein>
<dbReference type="Proteomes" id="UP000244527">
    <property type="component" value="Chromosome"/>
</dbReference>